<dbReference type="GO" id="GO:0043161">
    <property type="term" value="P:proteasome-mediated ubiquitin-dependent protein catabolic process"/>
    <property type="evidence" value="ECO:0007669"/>
    <property type="project" value="TreeGrafter"/>
</dbReference>
<dbReference type="GO" id="GO:0006887">
    <property type="term" value="P:exocytosis"/>
    <property type="evidence" value="ECO:0007669"/>
    <property type="project" value="UniProtKB-KW"/>
</dbReference>
<dbReference type="PROSITE" id="PS50237">
    <property type="entry name" value="HECT"/>
    <property type="match status" value="1"/>
</dbReference>
<comment type="pathway">
    <text evidence="3 15">Protein modification; protein ubiquitination.</text>
</comment>
<dbReference type="InterPro" id="IPR010606">
    <property type="entry name" value="Mib_Herc2"/>
</dbReference>
<dbReference type="CDD" id="cd00078">
    <property type="entry name" value="HECTc"/>
    <property type="match status" value="1"/>
</dbReference>
<dbReference type="Gene3D" id="3.90.1750.10">
    <property type="entry name" value="Hect, E3 ligase catalytic domains"/>
    <property type="match status" value="1"/>
</dbReference>
<protein>
    <recommendedName>
        <fullName evidence="15">E3 ubiquitin-protein ligase</fullName>
        <ecNumber evidence="15">2.3.2.26</ecNumber>
    </recommendedName>
</protein>
<feature type="region of interest" description="Disordered" evidence="17">
    <location>
        <begin position="1763"/>
        <end position="1782"/>
    </location>
</feature>
<evidence type="ECO:0000256" key="4">
    <source>
        <dbReference type="ARBA" id="ARBA00006331"/>
    </source>
</evidence>
<dbReference type="Proteomes" id="UP000288716">
    <property type="component" value="Unassembled WGS sequence"/>
</dbReference>
<dbReference type="SUPFAM" id="SSF49785">
    <property type="entry name" value="Galactose-binding domain-like"/>
    <property type="match status" value="1"/>
</dbReference>
<dbReference type="EMBL" id="NCKV01000350">
    <property type="protein sequence ID" value="RWS30867.1"/>
    <property type="molecule type" value="Genomic_DNA"/>
</dbReference>
<keyword evidence="5" id="KW-0268">Exocytosis</keyword>
<feature type="coiled-coil region" evidence="16">
    <location>
        <begin position="1246"/>
        <end position="1273"/>
    </location>
</feature>
<evidence type="ECO:0000256" key="7">
    <source>
        <dbReference type="ARBA" id="ARBA00022679"/>
    </source>
</evidence>
<evidence type="ECO:0000259" key="18">
    <source>
        <dbReference type="PROSITE" id="PS50237"/>
    </source>
</evidence>
<dbReference type="VEuPathDB" id="VectorBase:LDEU001173"/>
<keyword evidence="7 15" id="KW-0808">Transferase</keyword>
<dbReference type="GO" id="GO:0046872">
    <property type="term" value="F:metal ion binding"/>
    <property type="evidence" value="ECO:0007669"/>
    <property type="project" value="InterPro"/>
</dbReference>
<dbReference type="GO" id="GO:0016607">
    <property type="term" value="C:nuclear speck"/>
    <property type="evidence" value="ECO:0007669"/>
    <property type="project" value="TreeGrafter"/>
</dbReference>
<keyword evidence="9 14" id="KW-0833">Ubl conjugation pathway</keyword>
<evidence type="ECO:0000259" key="19">
    <source>
        <dbReference type="PROSITE" id="PS51416"/>
    </source>
</evidence>
<feature type="compositionally biased region" description="Polar residues" evidence="17">
    <location>
        <begin position="1482"/>
        <end position="1496"/>
    </location>
</feature>
<keyword evidence="21" id="KW-1185">Reference proteome</keyword>
<name>A0A443STM5_9ACAR</name>
<dbReference type="InterPro" id="IPR045322">
    <property type="entry name" value="HECTD1/TRIP12-like"/>
</dbReference>
<keyword evidence="8" id="KW-0677">Repeat</keyword>
<comment type="caution">
    <text evidence="20">The sequence shown here is derived from an EMBL/GenBank/DDBJ whole genome shotgun (WGS) entry which is preliminary data.</text>
</comment>
<dbReference type="InterPro" id="IPR036770">
    <property type="entry name" value="Ankyrin_rpt-contain_sf"/>
</dbReference>
<dbReference type="SUPFAM" id="SSF159034">
    <property type="entry name" value="Mib/herc2 domain-like"/>
    <property type="match status" value="1"/>
</dbReference>
<dbReference type="SUPFAM" id="SSF48403">
    <property type="entry name" value="Ankyrin repeat"/>
    <property type="match status" value="1"/>
</dbReference>
<keyword evidence="11 13" id="KW-0040">ANK repeat</keyword>
<dbReference type="PANTHER" id="PTHR45670:SF1">
    <property type="entry name" value="E3 UBIQUITIN-PROTEIN LIGASE HECTD1"/>
    <property type="match status" value="1"/>
</dbReference>
<dbReference type="GO" id="GO:0070534">
    <property type="term" value="P:protein K63-linked ubiquitination"/>
    <property type="evidence" value="ECO:0007669"/>
    <property type="project" value="TreeGrafter"/>
</dbReference>
<comment type="subcellular location">
    <subcellularLocation>
        <location evidence="2">Target cell membrane</location>
    </subcellularLocation>
</comment>
<dbReference type="Gene3D" id="2.30.30.40">
    <property type="entry name" value="SH3 Domains"/>
    <property type="match status" value="1"/>
</dbReference>
<keyword evidence="12" id="KW-0472">Membrane</keyword>
<dbReference type="EC" id="2.3.2.26" evidence="15"/>
<accession>A0A443STM5</accession>
<feature type="domain" description="MIB/HERC2" evidence="19">
    <location>
        <begin position="1266"/>
        <end position="1338"/>
    </location>
</feature>
<evidence type="ECO:0000256" key="17">
    <source>
        <dbReference type="SAM" id="MobiDB-lite"/>
    </source>
</evidence>
<feature type="compositionally biased region" description="Polar residues" evidence="17">
    <location>
        <begin position="1601"/>
        <end position="1636"/>
    </location>
</feature>
<dbReference type="UniPathway" id="UPA00143"/>
<feature type="compositionally biased region" description="Basic and acidic residues" evidence="17">
    <location>
        <begin position="454"/>
        <end position="475"/>
    </location>
</feature>
<keyword evidence="6" id="KW-1052">Target cell membrane</keyword>
<evidence type="ECO:0000256" key="1">
    <source>
        <dbReference type="ARBA" id="ARBA00000885"/>
    </source>
</evidence>
<dbReference type="SMART" id="SM00119">
    <property type="entry name" value="HECTc"/>
    <property type="match status" value="1"/>
</dbReference>
<dbReference type="FunFam" id="2.60.120.260:FF:000014">
    <property type="entry name" value="E3 ubiquitin-protein ligase HECTD1 isoform X1"/>
    <property type="match status" value="1"/>
</dbReference>
<feature type="compositionally biased region" description="Low complexity" evidence="17">
    <location>
        <begin position="1508"/>
        <end position="1518"/>
    </location>
</feature>
<feature type="coiled-coil region" evidence="16">
    <location>
        <begin position="871"/>
        <end position="905"/>
    </location>
</feature>
<feature type="region of interest" description="Disordered" evidence="17">
    <location>
        <begin position="1685"/>
        <end position="1713"/>
    </location>
</feature>
<gene>
    <name evidence="20" type="ORF">B4U80_04423</name>
</gene>
<dbReference type="InterPro" id="IPR037252">
    <property type="entry name" value="Mib_Herc2_sf"/>
</dbReference>
<dbReference type="SMART" id="SM00248">
    <property type="entry name" value="ANK"/>
    <property type="match status" value="3"/>
</dbReference>
<dbReference type="GO" id="GO:0044231">
    <property type="term" value="C:host cell presynaptic membrane"/>
    <property type="evidence" value="ECO:0007669"/>
    <property type="project" value="UniProtKB-KW"/>
</dbReference>
<dbReference type="PANTHER" id="PTHR45670">
    <property type="entry name" value="E3 UBIQUITIN-PROTEIN LIGASE TRIP12"/>
    <property type="match status" value="1"/>
</dbReference>
<dbReference type="Gene3D" id="2.60.120.260">
    <property type="entry name" value="Galactose-binding domain-like"/>
    <property type="match status" value="1"/>
</dbReference>
<evidence type="ECO:0000256" key="3">
    <source>
        <dbReference type="ARBA" id="ARBA00004906"/>
    </source>
</evidence>
<comment type="catalytic activity">
    <reaction evidence="1 15">
        <text>S-ubiquitinyl-[E2 ubiquitin-conjugating enzyme]-L-cysteine + [acceptor protein]-L-lysine = [E2 ubiquitin-conjugating enzyme]-L-cysteine + N(6)-ubiquitinyl-[acceptor protein]-L-lysine.</text>
        <dbReference type="EC" id="2.3.2.26"/>
    </reaction>
</comment>
<evidence type="ECO:0000313" key="21">
    <source>
        <dbReference type="Proteomes" id="UP000288716"/>
    </source>
</evidence>
<dbReference type="Gene3D" id="3.30.2410.10">
    <property type="entry name" value="Hect, E3 ligase catalytic domain"/>
    <property type="match status" value="1"/>
</dbReference>
<comment type="function">
    <text evidence="15">E3 ubiquitin-protein ligase which accepts ubiquitin from an E2 ubiquitin-conjugating enzyme in the form of a thioester and then directly transfers the ubiquitin to targeted substrates.</text>
</comment>
<dbReference type="Gene3D" id="3.30.2160.10">
    <property type="entry name" value="Hect, E3 ligase catalytic domain"/>
    <property type="match status" value="1"/>
</dbReference>
<dbReference type="STRING" id="299467.A0A443STM5"/>
<feature type="region of interest" description="Disordered" evidence="17">
    <location>
        <begin position="452"/>
        <end position="475"/>
    </location>
</feature>
<dbReference type="Pfam" id="PF12796">
    <property type="entry name" value="Ank_2"/>
    <property type="match status" value="1"/>
</dbReference>
<keyword evidence="10" id="KW-0528">Neurotoxin</keyword>
<evidence type="ECO:0000256" key="5">
    <source>
        <dbReference type="ARBA" id="ARBA00022483"/>
    </source>
</evidence>
<dbReference type="PROSITE" id="PS50088">
    <property type="entry name" value="ANK_REPEAT"/>
    <property type="match status" value="2"/>
</dbReference>
<evidence type="ECO:0000256" key="2">
    <source>
        <dbReference type="ARBA" id="ARBA00004175"/>
    </source>
</evidence>
<evidence type="ECO:0000256" key="6">
    <source>
        <dbReference type="ARBA" id="ARBA00022537"/>
    </source>
</evidence>
<keyword evidence="12" id="KW-1053">Target membrane</keyword>
<reference evidence="20 21" key="1">
    <citation type="journal article" date="2018" name="Gigascience">
        <title>Genomes of trombidid mites reveal novel predicted allergens and laterally-transferred genes associated with secondary metabolism.</title>
        <authorList>
            <person name="Dong X."/>
            <person name="Chaisiri K."/>
            <person name="Xia D."/>
            <person name="Armstrong S.D."/>
            <person name="Fang Y."/>
            <person name="Donnelly M.J."/>
            <person name="Kadowaki T."/>
            <person name="McGarry J.W."/>
            <person name="Darby A.C."/>
            <person name="Makepeace B.L."/>
        </authorList>
    </citation>
    <scope>NUCLEOTIDE SEQUENCE [LARGE SCALE GENOMIC DNA]</scope>
    <source>
        <strain evidence="20">UoL-UT</strain>
    </source>
</reference>
<feature type="repeat" description="ANK" evidence="13">
    <location>
        <begin position="426"/>
        <end position="458"/>
    </location>
</feature>
<dbReference type="InterPro" id="IPR008979">
    <property type="entry name" value="Galactose-bd-like_sf"/>
</dbReference>
<dbReference type="OrthoDB" id="412600at2759"/>
<dbReference type="Pfam" id="PF00632">
    <property type="entry name" value="HECT"/>
    <property type="match status" value="1"/>
</dbReference>
<dbReference type="InterPro" id="IPR011989">
    <property type="entry name" value="ARM-like"/>
</dbReference>
<evidence type="ECO:0000256" key="16">
    <source>
        <dbReference type="SAM" id="Coils"/>
    </source>
</evidence>
<feature type="repeat" description="ANK" evidence="13">
    <location>
        <begin position="395"/>
        <end position="427"/>
    </location>
</feature>
<feature type="domain" description="HECT" evidence="18">
    <location>
        <begin position="2050"/>
        <end position="2498"/>
    </location>
</feature>
<evidence type="ECO:0000256" key="12">
    <source>
        <dbReference type="ARBA" id="ARBA00023298"/>
    </source>
</evidence>
<evidence type="ECO:0000256" key="14">
    <source>
        <dbReference type="PROSITE-ProRule" id="PRU00104"/>
    </source>
</evidence>
<sequence length="2498" mass="277881">MSEVDPETLLEWLSMGQGEERDMQLIALEQLCMLLLMSDNIDRCFESCPPRTFLPALCRIFLDECAPDNVLEVAARAITYYLDVSAECSRRIVAVDGTVKAICNRLVVADVSSRTSKDLAEQCIKVLELVCTREAGAVFEAGGLSAVLTFIRDNGTFVHKDTLHSAMSVVSRLCGKMEPQDSSLASCVDSLSTLLKSDDTHVADGALRCFASLADRYTRRGIDPAPLAEHGLVFQLLLRLSSVSNASHLTPAIVSSNPGLCSTSAPEPKTSQSISTVISLLSTLCRGSPSITFSLLRLDLPDAIESALQGDERCILDTMRLVDLLLVLIFEGRSALPKSSTVSSAPSRLPSFRRMDSAGERTHRQLIDCIRSKDTDALIDAVDSGNIEVNFMDDVGQTLLNWASAFGTQEMVEFLCDRGADVNKGQRSSSLHYAACFGRPGVVKVLLRHGANPDLRDEDGKTPLDKARERNDEGHREVAAILQAPGEWMCPVGENTKSECTKESEGESACEQKGDSEIAPIYIRRLLPVFCQTFQNSMVRTVRKSSLNIIRKIIHYIQPSQIVELNENLSTASTQVVEVIATILDAEEDDDCYIIVLQMIQDLMTKNSSIFLDHFARLGVFSKVQSLAGLSSVCEKIIDICEIQGKDKLEDEEVYSDDAKEIIIGRPYHWRDWSIVRGRDCLYLWSESAAIELSNGSNGWFRFILDGKLATMYSSGSPEGGTDSTENRGEFLEKLQRARSQVKPTATSQSVLSSLSSIRIVVGNWSLMCRKEGELTVHNSDGAQQATILREDLNGFIFESNRGTKHSFTAETTLGSEFSAGWSGRKGKRLRSKMEALKQKVKILAKDVYENYFRSAQSMPRSTVSKLVKIVSQMERSSELLNKDANEWKENLKCVLKDLADLLKEEHSVSAYEFHTSGLIPALLKLLSCSSRRFSWNTSLNERQGKERLSVIGSELNNNNVANVLIKKLIAVLESIEKLPIFLYDSPGSGYGLQILTKRLRFRLERAAGESSLIDRSGRCLKSEPLTTVAQLEKYLSKMVAKQWYDYDRSTFNFVKKLKEPNCRKHFTHQRDFDENGLIHWIGTNGKTVSEWVNPASVGLVVVTSSEGRSLPYGRLEDILSRDSSALNCHTNDDKRAWFAVDLGVWIIPYCYTLRHARGYGRSALRNWLFQVSKDGVNWTTFYTHSDDCSLNEPGSTSSWPLNPPPDEKQGWRHIRLQQTGKNASGQTHYLSVSGFEIYGTVTGVCDDLGKAAKEAEANLRRQRRQVRQQVKQMVVGSRVMRGPDWKWRDQDGNPPVEGTVTGELHNGWIDVTWDHGGSNSYRMGAEGKYDIKLCDENSSKGSTVAASASYSLTPINSSTAYGASVTSSKVAETLTTNSATAKGSVSSSVFNSRKSSSTSSLVEPTSSIAKISVACTEQAASADSLIVKKSAVAVAENVLTRAKADTALAEQTHETVVSIGLSPTQEETEESIAECEREQSFPVNTKSQTNQSNKNHGSDAKLTSEAVRSSSTTSTMSVSVPNLTLASNVNDSAVSLLETFAAVARRRANSNAPGNTTTIANQEILADLLEEMSVNTDSASSNTACASLLQGGLLSTAQSYPSLTPSSDPTALTSSQSITNTVSSTTQASPGNVTFNNSSNLQNHLLQNHHASSLGHQGLTMSLTSTSSESEQDFLETCHASTLLADLEDEEELPDPEDENEDDENEDDDDYEDMMEDDCFEMRNGKRRSWDDEFVLKRQFSALIPAFDPRPGKTNINQTVDLEIPAPGVGPSKSQESKETARDPKILLTMRGPNIPGCDDFEVDLVNPKWTLFAAVQHLIQASNLGTRQEKLRRIWEPTYVISYREVKDIDVIDSNLSIQMAPVMICSGNNCIREEIINSPFNNSGDISNCNIEEVLRLLKLVYSLVTDTKTDDVYLAEDYISSSITFDDFISKKITNKLVQQIQDPLVLASGSQPEWCEYLNYNYPMLFPFETRQVYFNCTAFGTSRSIVWLQNQRDSSLDRVRGPSPRREDPHEFRVGRLRHERVRVPRGDDLFTWAMEVMDVHAERKSILEVEFKDEEGTGLGPTLEFYALVAAEMQRRDLKMWLCDDDLMNSLKVSPVDKGEGIKPPGFYIHNSNGLFPAPFPPSVYLETVCKYYHFLGIFLAKALQDNRLVDIPLSTPFLKLMCSANEKKAYESTTKMEESVISSCLSSPLSEDDLILLEREEICKEVRSKKEKFEVQSKGWVHGILDENDFNTINPHQASFLQQLRELAILKQRILSNNSLSAEDKQNQIRNLSIPMNQAQTAMRIDDLGLTFQYLPPSKIYGFSAVDLKPNGEYEEVTIDNVEEYYELMMDFCLHTGIKKQMEAFKNGFNRVFPISKLSSFNHDEIRLMLCGDQTPSWTREDIFAYTEPKLGYTKESPSFIRFVNVLLSMNGDERKGFLQFATGCSSLPPGGLANLHPRLTIVRKVDASDGSYPSVNTCAHYLKLPDYSSEEIMRDRLLAATREKGFHLN</sequence>
<dbReference type="InterPro" id="IPR002110">
    <property type="entry name" value="Ankyrin_rpt"/>
</dbReference>
<dbReference type="InterPro" id="IPR000569">
    <property type="entry name" value="HECT_dom"/>
</dbReference>
<evidence type="ECO:0000256" key="15">
    <source>
        <dbReference type="RuleBase" id="RU369009"/>
    </source>
</evidence>
<feature type="active site" description="Glycyl thioester intermediate" evidence="14">
    <location>
        <position position="2467"/>
    </location>
</feature>
<dbReference type="GO" id="GO:0061630">
    <property type="term" value="F:ubiquitin protein ligase activity"/>
    <property type="evidence" value="ECO:0007669"/>
    <property type="project" value="UniProtKB-UniRule"/>
</dbReference>
<evidence type="ECO:0000256" key="11">
    <source>
        <dbReference type="ARBA" id="ARBA00023043"/>
    </source>
</evidence>
<dbReference type="Pfam" id="PF06701">
    <property type="entry name" value="MIB_HERC2"/>
    <property type="match status" value="1"/>
</dbReference>
<proteinExistence type="inferred from homology"/>
<dbReference type="FunFam" id="1.25.40.20:FF:000372">
    <property type="entry name" value="Putative hect e3 ubiquitin ligase"/>
    <property type="match status" value="1"/>
</dbReference>
<keyword evidence="16" id="KW-0175">Coiled coil</keyword>
<dbReference type="InterPro" id="IPR016024">
    <property type="entry name" value="ARM-type_fold"/>
</dbReference>
<feature type="compositionally biased region" description="Acidic residues" evidence="17">
    <location>
        <begin position="1687"/>
        <end position="1713"/>
    </location>
</feature>
<organism evidence="20 21">
    <name type="scientific">Leptotrombidium deliense</name>
    <dbReference type="NCBI Taxonomy" id="299467"/>
    <lineage>
        <taxon>Eukaryota</taxon>
        <taxon>Metazoa</taxon>
        <taxon>Ecdysozoa</taxon>
        <taxon>Arthropoda</taxon>
        <taxon>Chelicerata</taxon>
        <taxon>Arachnida</taxon>
        <taxon>Acari</taxon>
        <taxon>Acariformes</taxon>
        <taxon>Trombidiformes</taxon>
        <taxon>Prostigmata</taxon>
        <taxon>Anystina</taxon>
        <taxon>Parasitengona</taxon>
        <taxon>Trombiculoidea</taxon>
        <taxon>Trombiculidae</taxon>
        <taxon>Leptotrombidium</taxon>
    </lineage>
</organism>
<dbReference type="FunFam" id="3.30.2410.10:FF:000007">
    <property type="entry name" value="Putative E3 ubiquitin-protein ligase HECTD1"/>
    <property type="match status" value="1"/>
</dbReference>
<dbReference type="GO" id="GO:0009966">
    <property type="term" value="P:regulation of signal transduction"/>
    <property type="evidence" value="ECO:0007669"/>
    <property type="project" value="UniProtKB-ARBA"/>
</dbReference>
<dbReference type="InterPro" id="IPR012919">
    <property type="entry name" value="SUN_dom"/>
</dbReference>
<evidence type="ECO:0000313" key="20">
    <source>
        <dbReference type="EMBL" id="RWS30867.1"/>
    </source>
</evidence>
<comment type="similarity">
    <text evidence="4 15">Belongs to the UPL family. K-HECT subfamily.</text>
</comment>
<feature type="region of interest" description="Disordered" evidence="17">
    <location>
        <begin position="1463"/>
        <end position="1518"/>
    </location>
</feature>
<dbReference type="SUPFAM" id="SSF56204">
    <property type="entry name" value="Hect, E3 ligase catalytic domain"/>
    <property type="match status" value="1"/>
</dbReference>
<evidence type="ECO:0000256" key="10">
    <source>
        <dbReference type="ARBA" id="ARBA00023028"/>
    </source>
</evidence>
<dbReference type="Gene3D" id="1.25.10.10">
    <property type="entry name" value="Leucine-rich Repeat Variant"/>
    <property type="match status" value="1"/>
</dbReference>
<keyword evidence="10" id="KW-0638">Presynaptic neurotoxin</keyword>
<evidence type="ECO:0000256" key="9">
    <source>
        <dbReference type="ARBA" id="ARBA00022786"/>
    </source>
</evidence>
<dbReference type="GO" id="GO:0044218">
    <property type="term" value="C:other organism cell membrane"/>
    <property type="evidence" value="ECO:0007669"/>
    <property type="project" value="UniProtKB-KW"/>
</dbReference>
<dbReference type="PROSITE" id="PS51416">
    <property type="entry name" value="MIB_HERC2"/>
    <property type="match status" value="1"/>
</dbReference>
<dbReference type="Pfam" id="PF07738">
    <property type="entry name" value="Sad1_UNC"/>
    <property type="match status" value="1"/>
</dbReference>
<dbReference type="InterPro" id="IPR035983">
    <property type="entry name" value="Hect_E3_ubiquitin_ligase"/>
</dbReference>
<dbReference type="Gene3D" id="1.25.40.20">
    <property type="entry name" value="Ankyrin repeat-containing domain"/>
    <property type="match status" value="1"/>
</dbReference>
<dbReference type="SUPFAM" id="SSF48371">
    <property type="entry name" value="ARM repeat"/>
    <property type="match status" value="1"/>
</dbReference>
<dbReference type="FunFam" id="1.25.10.10:FF:000051">
    <property type="entry name" value="E3 ubiquitin-protein ligase HECTD1 isoform X1"/>
    <property type="match status" value="1"/>
</dbReference>
<evidence type="ECO:0000256" key="8">
    <source>
        <dbReference type="ARBA" id="ARBA00022737"/>
    </source>
</evidence>
<dbReference type="PROSITE" id="PS50297">
    <property type="entry name" value="ANK_REP_REGION"/>
    <property type="match status" value="2"/>
</dbReference>
<evidence type="ECO:0000256" key="13">
    <source>
        <dbReference type="PROSITE-ProRule" id="PRU00023"/>
    </source>
</evidence>
<keyword evidence="10" id="KW-0800">Toxin</keyword>
<feature type="region of interest" description="Disordered" evidence="17">
    <location>
        <begin position="1601"/>
        <end position="1640"/>
    </location>
</feature>